<accession>A0AC34GRI9</accession>
<evidence type="ECO:0000313" key="2">
    <source>
        <dbReference type="WBParaSite" id="ES5_v2.g7206.t1"/>
    </source>
</evidence>
<dbReference type="WBParaSite" id="ES5_v2.g7206.t1">
    <property type="protein sequence ID" value="ES5_v2.g7206.t1"/>
    <property type="gene ID" value="ES5_v2.g7206"/>
</dbReference>
<protein>
    <submittedName>
        <fullName evidence="2">Uncharacterized protein</fullName>
    </submittedName>
</protein>
<proteinExistence type="predicted"/>
<sequence>MHTKYHSSHEIGVPQSALLRKRMVQGGLLRVSTKDPGTRTLLLPPEEARRHSLITPDFVVFRKKKPALLGARKHLSELNPTFINVGKNDHEQLTTSTKTEVEKGQDPNFLPKKRHFRESEEWKKKRSRIIAKIRTMGRLNLALIMARMPLLLIKVISMAAEQIAVPNFENTSLSNPLGS</sequence>
<dbReference type="Proteomes" id="UP000887579">
    <property type="component" value="Unplaced"/>
</dbReference>
<name>A0AC34GRI9_9BILA</name>
<organism evidence="1 2">
    <name type="scientific">Panagrolaimus sp. ES5</name>
    <dbReference type="NCBI Taxonomy" id="591445"/>
    <lineage>
        <taxon>Eukaryota</taxon>
        <taxon>Metazoa</taxon>
        <taxon>Ecdysozoa</taxon>
        <taxon>Nematoda</taxon>
        <taxon>Chromadorea</taxon>
        <taxon>Rhabditida</taxon>
        <taxon>Tylenchina</taxon>
        <taxon>Panagrolaimomorpha</taxon>
        <taxon>Panagrolaimoidea</taxon>
        <taxon>Panagrolaimidae</taxon>
        <taxon>Panagrolaimus</taxon>
    </lineage>
</organism>
<reference evidence="2" key="1">
    <citation type="submission" date="2022-11" db="UniProtKB">
        <authorList>
            <consortium name="WormBaseParasite"/>
        </authorList>
    </citation>
    <scope>IDENTIFICATION</scope>
</reference>
<evidence type="ECO:0000313" key="1">
    <source>
        <dbReference type="Proteomes" id="UP000887579"/>
    </source>
</evidence>